<accession>A0A3M7QK14</accession>
<sequence length="416" mass="49225">MNKSSKIISTSEFYKRFSSSTSRTKSDRKEISNKHFKSNLPNEILIKIFNHLNFIDLLKCSLVSKQWNEIASLKTYWIKWAKIYKFEIEFKNLLNNTGLSHPLGFKKLYEKKLNLAEYKLNQKVQKKLNKFTQLPDLSILKNDIGCMIWTLEFHDKKDKCLCSFTTTEQNNFESSFSVVWSHLPDINSNDYPEIEKIKFFVNVPIYIDLKTGQLTNQKSKFSSENINKRTQIKEMNFKFKIFKELNPIYQDTLVEFYQFDEFLFAFWKTPNQNKQFAFISAHIILDNNFLKKIFPSENEKSTATSKKDKFSDLELDPEYGLHDFRIYFCIRNQTRTTFLSESSIVYKAKIKKFNEANFVNLNVFDCDMVKKVGPCLKMLPKFTWKSLINPKNNIDLFAIVDLCIFDSNSRLFVSKR</sequence>
<dbReference type="SUPFAM" id="SSF81383">
    <property type="entry name" value="F-box domain"/>
    <property type="match status" value="1"/>
</dbReference>
<dbReference type="Proteomes" id="UP000276133">
    <property type="component" value="Unassembled WGS sequence"/>
</dbReference>
<dbReference type="Pfam" id="PF12937">
    <property type="entry name" value="F-box-like"/>
    <property type="match status" value="1"/>
</dbReference>
<evidence type="ECO:0000313" key="3">
    <source>
        <dbReference type="Proteomes" id="UP000276133"/>
    </source>
</evidence>
<keyword evidence="3" id="KW-1185">Reference proteome</keyword>
<proteinExistence type="predicted"/>
<feature type="domain" description="F-box" evidence="1">
    <location>
        <begin position="34"/>
        <end position="80"/>
    </location>
</feature>
<dbReference type="CDD" id="cd09917">
    <property type="entry name" value="F-box_SF"/>
    <property type="match status" value="1"/>
</dbReference>
<dbReference type="STRING" id="10195.A0A3M7QK14"/>
<evidence type="ECO:0000259" key="1">
    <source>
        <dbReference type="PROSITE" id="PS50181"/>
    </source>
</evidence>
<dbReference type="SMART" id="SM00256">
    <property type="entry name" value="FBOX"/>
    <property type="match status" value="1"/>
</dbReference>
<dbReference type="EMBL" id="REGN01005847">
    <property type="protein sequence ID" value="RNA11787.1"/>
    <property type="molecule type" value="Genomic_DNA"/>
</dbReference>
<dbReference type="PROSITE" id="PS50181">
    <property type="entry name" value="FBOX"/>
    <property type="match status" value="1"/>
</dbReference>
<dbReference type="PANTHER" id="PTHR46731">
    <property type="entry name" value="F-BOX ONLY PROTEIN 15"/>
    <property type="match status" value="1"/>
</dbReference>
<reference evidence="2 3" key="1">
    <citation type="journal article" date="2018" name="Sci. Rep.">
        <title>Genomic signatures of local adaptation to the degree of environmental predictability in rotifers.</title>
        <authorList>
            <person name="Franch-Gras L."/>
            <person name="Hahn C."/>
            <person name="Garcia-Roger E.M."/>
            <person name="Carmona M.J."/>
            <person name="Serra M."/>
            <person name="Gomez A."/>
        </authorList>
    </citation>
    <scope>NUCLEOTIDE SEQUENCE [LARGE SCALE GENOMIC DNA]</scope>
    <source>
        <strain evidence="2">HYR1</strain>
    </source>
</reference>
<gene>
    <name evidence="2" type="ORF">BpHYR1_016709</name>
</gene>
<dbReference type="AlphaFoldDB" id="A0A3M7QK14"/>
<dbReference type="OrthoDB" id="10257471at2759"/>
<dbReference type="GO" id="GO:0019005">
    <property type="term" value="C:SCF ubiquitin ligase complex"/>
    <property type="evidence" value="ECO:0007669"/>
    <property type="project" value="TreeGrafter"/>
</dbReference>
<dbReference type="Gene3D" id="1.20.1280.50">
    <property type="match status" value="1"/>
</dbReference>
<protein>
    <submittedName>
        <fullName evidence="2">F-box only</fullName>
    </submittedName>
</protein>
<evidence type="ECO:0000313" key="2">
    <source>
        <dbReference type="EMBL" id="RNA11787.1"/>
    </source>
</evidence>
<organism evidence="2 3">
    <name type="scientific">Brachionus plicatilis</name>
    <name type="common">Marine rotifer</name>
    <name type="synonym">Brachionus muelleri</name>
    <dbReference type="NCBI Taxonomy" id="10195"/>
    <lineage>
        <taxon>Eukaryota</taxon>
        <taxon>Metazoa</taxon>
        <taxon>Spiralia</taxon>
        <taxon>Gnathifera</taxon>
        <taxon>Rotifera</taxon>
        <taxon>Eurotatoria</taxon>
        <taxon>Monogononta</taxon>
        <taxon>Pseudotrocha</taxon>
        <taxon>Ploima</taxon>
        <taxon>Brachionidae</taxon>
        <taxon>Brachionus</taxon>
    </lineage>
</organism>
<name>A0A3M7QK14_BRAPC</name>
<dbReference type="PANTHER" id="PTHR46731:SF1">
    <property type="entry name" value="F-BOX ONLY PROTEIN 15"/>
    <property type="match status" value="1"/>
</dbReference>
<dbReference type="InterPro" id="IPR036047">
    <property type="entry name" value="F-box-like_dom_sf"/>
</dbReference>
<dbReference type="InterPro" id="IPR001810">
    <property type="entry name" value="F-box_dom"/>
</dbReference>
<comment type="caution">
    <text evidence="2">The sequence shown here is derived from an EMBL/GenBank/DDBJ whole genome shotgun (WGS) entry which is preliminary data.</text>
</comment>